<feature type="non-terminal residue" evidence="5">
    <location>
        <position position="68"/>
    </location>
</feature>
<dbReference type="GO" id="GO:0008289">
    <property type="term" value="F:lipid binding"/>
    <property type="evidence" value="ECO:0007669"/>
    <property type="project" value="InterPro"/>
</dbReference>
<dbReference type="GO" id="GO:0006869">
    <property type="term" value="P:lipid transport"/>
    <property type="evidence" value="ECO:0007669"/>
    <property type="project" value="InterPro"/>
</dbReference>
<feature type="domain" description="Bifunctional inhibitor/plant lipid transfer protein/seed storage helical" evidence="4">
    <location>
        <begin position="9"/>
        <end position="62"/>
    </location>
</feature>
<accession>A0A392UHC7</accession>
<dbReference type="Pfam" id="PF00234">
    <property type="entry name" value="Tryp_alpha_amyl"/>
    <property type="match status" value="1"/>
</dbReference>
<evidence type="ECO:0000256" key="3">
    <source>
        <dbReference type="ARBA" id="ARBA00023157"/>
    </source>
</evidence>
<dbReference type="SUPFAM" id="SSF47699">
    <property type="entry name" value="Bifunctional inhibitor/lipid-transfer protein/seed storage 2S albumin"/>
    <property type="match status" value="1"/>
</dbReference>
<evidence type="ECO:0000256" key="1">
    <source>
        <dbReference type="ARBA" id="ARBA00009748"/>
    </source>
</evidence>
<keyword evidence="3" id="KW-1015">Disulfide bond</keyword>
<evidence type="ECO:0000259" key="4">
    <source>
        <dbReference type="Pfam" id="PF00234"/>
    </source>
</evidence>
<protein>
    <submittedName>
        <fullName evidence="5">Non-specific lipid-transfer protein</fullName>
    </submittedName>
</protein>
<dbReference type="InterPro" id="IPR000528">
    <property type="entry name" value="Plant_nsLTP"/>
</dbReference>
<keyword evidence="2" id="KW-0732">Signal</keyword>
<sequence>MEQANAFDCEAAKTSVFPCGTFLIGVVAEPSSTCCSGVQNIKSSTPTLNDRRAACECLKEAASHFPNI</sequence>
<name>A0A392UHC7_9FABA</name>
<proteinExistence type="inferred from homology"/>
<evidence type="ECO:0000313" key="5">
    <source>
        <dbReference type="EMBL" id="MCI73013.1"/>
    </source>
</evidence>
<organism evidence="5 6">
    <name type="scientific">Trifolium medium</name>
    <dbReference type="NCBI Taxonomy" id="97028"/>
    <lineage>
        <taxon>Eukaryota</taxon>
        <taxon>Viridiplantae</taxon>
        <taxon>Streptophyta</taxon>
        <taxon>Embryophyta</taxon>
        <taxon>Tracheophyta</taxon>
        <taxon>Spermatophyta</taxon>
        <taxon>Magnoliopsida</taxon>
        <taxon>eudicotyledons</taxon>
        <taxon>Gunneridae</taxon>
        <taxon>Pentapetalae</taxon>
        <taxon>rosids</taxon>
        <taxon>fabids</taxon>
        <taxon>Fabales</taxon>
        <taxon>Fabaceae</taxon>
        <taxon>Papilionoideae</taxon>
        <taxon>50 kb inversion clade</taxon>
        <taxon>NPAAA clade</taxon>
        <taxon>Hologalegina</taxon>
        <taxon>IRL clade</taxon>
        <taxon>Trifolieae</taxon>
        <taxon>Trifolium</taxon>
    </lineage>
</organism>
<keyword evidence="6" id="KW-1185">Reference proteome</keyword>
<evidence type="ECO:0000256" key="2">
    <source>
        <dbReference type="ARBA" id="ARBA00022729"/>
    </source>
</evidence>
<reference evidence="5 6" key="1">
    <citation type="journal article" date="2018" name="Front. Plant Sci.">
        <title>Red Clover (Trifolium pratense) and Zigzag Clover (T. medium) - A Picture of Genomic Similarities and Differences.</title>
        <authorList>
            <person name="Dluhosova J."/>
            <person name="Istvanek J."/>
            <person name="Nedelnik J."/>
            <person name="Repkova J."/>
        </authorList>
    </citation>
    <scope>NUCLEOTIDE SEQUENCE [LARGE SCALE GENOMIC DNA]</scope>
    <source>
        <strain evidence="6">cv. 10/8</strain>
        <tissue evidence="5">Leaf</tissue>
    </source>
</reference>
<dbReference type="InterPro" id="IPR036312">
    <property type="entry name" value="Bifun_inhib/LTP/seed_sf"/>
</dbReference>
<dbReference type="PANTHER" id="PTHR33076">
    <property type="entry name" value="NON-SPECIFIC LIPID-TRANSFER PROTEIN 2-RELATED"/>
    <property type="match status" value="1"/>
</dbReference>
<dbReference type="Proteomes" id="UP000265520">
    <property type="component" value="Unassembled WGS sequence"/>
</dbReference>
<dbReference type="Gene3D" id="1.10.110.10">
    <property type="entry name" value="Plant lipid-transfer and hydrophobic proteins"/>
    <property type="match status" value="1"/>
</dbReference>
<dbReference type="AlphaFoldDB" id="A0A392UHC7"/>
<comment type="similarity">
    <text evidence="1">Belongs to the plant LTP family.</text>
</comment>
<evidence type="ECO:0000313" key="6">
    <source>
        <dbReference type="Proteomes" id="UP000265520"/>
    </source>
</evidence>
<dbReference type="EMBL" id="LXQA010829674">
    <property type="protein sequence ID" value="MCI73013.1"/>
    <property type="molecule type" value="Genomic_DNA"/>
</dbReference>
<comment type="caution">
    <text evidence="5">The sequence shown here is derived from an EMBL/GenBank/DDBJ whole genome shotgun (WGS) entry which is preliminary data.</text>
</comment>
<dbReference type="PRINTS" id="PR00382">
    <property type="entry name" value="LIPIDTRNSFER"/>
</dbReference>
<dbReference type="InterPro" id="IPR016140">
    <property type="entry name" value="Bifunc_inhib/LTP/seed_store"/>
</dbReference>